<dbReference type="PANTHER" id="PTHR21319">
    <property type="entry name" value="RING FINGER AND CHY ZINC FINGER DOMAIN-CONTAINING PROTEIN 1"/>
    <property type="match status" value="1"/>
</dbReference>
<evidence type="ECO:0000259" key="8">
    <source>
        <dbReference type="PROSITE" id="PS51270"/>
    </source>
</evidence>
<keyword evidence="3" id="KW-0862">Zinc</keyword>
<dbReference type="Pfam" id="PF14599">
    <property type="entry name" value="zinc_ribbon_6"/>
    <property type="match status" value="1"/>
</dbReference>
<dbReference type="InterPro" id="IPR037275">
    <property type="entry name" value="Znf_CTCHY_sf"/>
</dbReference>
<dbReference type="InterPro" id="IPR037274">
    <property type="entry name" value="Znf_CHY_sf"/>
</dbReference>
<evidence type="ECO:0000259" key="6">
    <source>
        <dbReference type="PROSITE" id="PS50089"/>
    </source>
</evidence>
<evidence type="ECO:0008006" key="11">
    <source>
        <dbReference type="Google" id="ProtNLM"/>
    </source>
</evidence>
<reference evidence="9 10" key="1">
    <citation type="submission" date="2024-10" db="EMBL/GenBank/DDBJ databases">
        <title>Updated reference genomes for cyclostephanoid diatoms.</title>
        <authorList>
            <person name="Roberts W.R."/>
            <person name="Alverson A.J."/>
        </authorList>
    </citation>
    <scope>NUCLEOTIDE SEQUENCE [LARGE SCALE GENOMIC DNA]</scope>
    <source>
        <strain evidence="9 10">AJA276-08</strain>
    </source>
</reference>
<dbReference type="PANTHER" id="PTHR21319:SF53">
    <property type="entry name" value="RING FINGER AND CHY ZINC FINGER DOMAIN-CONTAINING PROTEIN 1"/>
    <property type="match status" value="1"/>
</dbReference>
<feature type="domain" description="CTCHY-type" evidence="8">
    <location>
        <begin position="309"/>
        <end position="372"/>
    </location>
</feature>
<feature type="region of interest" description="Disordered" evidence="5">
    <location>
        <begin position="98"/>
        <end position="120"/>
    </location>
</feature>
<proteinExistence type="predicted"/>
<dbReference type="Pfam" id="PF13639">
    <property type="entry name" value="zf-RING_2"/>
    <property type="match status" value="1"/>
</dbReference>
<feature type="region of interest" description="Disordered" evidence="5">
    <location>
        <begin position="1"/>
        <end position="59"/>
    </location>
</feature>
<evidence type="ECO:0000256" key="3">
    <source>
        <dbReference type="ARBA" id="ARBA00022833"/>
    </source>
</evidence>
<dbReference type="Gene3D" id="2.20.28.10">
    <property type="match status" value="1"/>
</dbReference>
<dbReference type="Gene3D" id="3.30.40.10">
    <property type="entry name" value="Zinc/RING finger domain, C3HC4 (zinc finger)"/>
    <property type="match status" value="1"/>
</dbReference>
<dbReference type="AlphaFoldDB" id="A0ABD3NFN0"/>
<dbReference type="InterPro" id="IPR017921">
    <property type="entry name" value="Znf_CTCHY"/>
</dbReference>
<dbReference type="InterPro" id="IPR039512">
    <property type="entry name" value="RCHY1_zinc-ribbon"/>
</dbReference>
<evidence type="ECO:0000256" key="5">
    <source>
        <dbReference type="SAM" id="MobiDB-lite"/>
    </source>
</evidence>
<feature type="domain" description="RING-type" evidence="6">
    <location>
        <begin position="373"/>
        <end position="415"/>
    </location>
</feature>
<keyword evidence="1" id="KW-0479">Metal-binding</keyword>
<organism evidence="9 10">
    <name type="scientific">Stephanodiscus triporus</name>
    <dbReference type="NCBI Taxonomy" id="2934178"/>
    <lineage>
        <taxon>Eukaryota</taxon>
        <taxon>Sar</taxon>
        <taxon>Stramenopiles</taxon>
        <taxon>Ochrophyta</taxon>
        <taxon>Bacillariophyta</taxon>
        <taxon>Coscinodiscophyceae</taxon>
        <taxon>Thalassiosirophycidae</taxon>
        <taxon>Stephanodiscales</taxon>
        <taxon>Stephanodiscaceae</taxon>
        <taxon>Stephanodiscus</taxon>
    </lineage>
</organism>
<sequence length="554" mass="60566">MNIGDGDTSSFPSSVATPSRYRGGSMTDKEEKERRASIQAIMKDPSLTPHERRKSIQYLMDGRRSSSVFQPSIHNGDNMTSLGNGMATAAAMATEDYDSSSDEEVGSDYGARQKTAVSPQNKWDARGSYCNEADGKQDKRKFSLRESFALGFSEMGVKDSGADIDVCQPASAAMPPSAESNSLWRMMEKSRPPCSHYERNCSIVSPCCGLVVGCRICHDDHPALPPPLYSPQSGADHLVASMPVSAAAAAPMKAPTLSLNRSSSLPVNFTEDESQHEINRFLINQVICRECFTLQSSKTNNCVSCGIQFGSYHCAICNLWMSADEDPYHCKKCGFCRVGGRENFTHCDDCGMCIDAILFDDHNCKSGKYMSNCPVCQEDLFSSRMASHEMPCGHAIHWHCYRELTSHDTRCPVCKKTAETPDEMEETWGAMAVAIALQPVPADMARSVDILCNDCEEKCVNQRWHFLGVQCPSCNSFNTTVERTVLMGQEASDFLGPESDTAAQAQWAGVADRNLLSLLLGGEAAGIPSTGEDNMDASNRRISSSEEGDEMDQS</sequence>
<dbReference type="SUPFAM" id="SSF161219">
    <property type="entry name" value="CHY zinc finger-like"/>
    <property type="match status" value="1"/>
</dbReference>
<dbReference type="SUPFAM" id="SSF161245">
    <property type="entry name" value="Zinc hairpin stack"/>
    <property type="match status" value="1"/>
</dbReference>
<dbReference type="InterPro" id="IPR008913">
    <property type="entry name" value="Znf_CHY"/>
</dbReference>
<dbReference type="SUPFAM" id="SSF57850">
    <property type="entry name" value="RING/U-box"/>
    <property type="match status" value="1"/>
</dbReference>
<dbReference type="PROSITE" id="PS51270">
    <property type="entry name" value="ZF_CTCHY"/>
    <property type="match status" value="1"/>
</dbReference>
<evidence type="ECO:0000256" key="4">
    <source>
        <dbReference type="PROSITE-ProRule" id="PRU00601"/>
    </source>
</evidence>
<protein>
    <recommendedName>
        <fullName evidence="11">RING finger and CHY zinc finger domain-containing protein 1</fullName>
    </recommendedName>
</protein>
<dbReference type="CDD" id="cd16464">
    <property type="entry name" value="RING-H2_Pirh2-like"/>
    <property type="match status" value="1"/>
</dbReference>
<evidence type="ECO:0000313" key="10">
    <source>
        <dbReference type="Proteomes" id="UP001530315"/>
    </source>
</evidence>
<dbReference type="GO" id="GO:0008270">
    <property type="term" value="F:zinc ion binding"/>
    <property type="evidence" value="ECO:0007669"/>
    <property type="project" value="UniProtKB-KW"/>
</dbReference>
<dbReference type="PROSITE" id="PS51266">
    <property type="entry name" value="ZF_CHY"/>
    <property type="match status" value="1"/>
</dbReference>
<dbReference type="InterPro" id="IPR001841">
    <property type="entry name" value="Znf_RING"/>
</dbReference>
<feature type="compositionally biased region" description="Basic and acidic residues" evidence="5">
    <location>
        <begin position="27"/>
        <end position="36"/>
    </location>
</feature>
<gene>
    <name evidence="9" type="ORF">ACHAW5_003775</name>
</gene>
<feature type="compositionally biased region" description="Polar residues" evidence="5">
    <location>
        <begin position="7"/>
        <end position="17"/>
    </location>
</feature>
<dbReference type="Proteomes" id="UP001530315">
    <property type="component" value="Unassembled WGS sequence"/>
</dbReference>
<evidence type="ECO:0000256" key="2">
    <source>
        <dbReference type="ARBA" id="ARBA00022771"/>
    </source>
</evidence>
<dbReference type="EMBL" id="JALLAZ020001451">
    <property type="protein sequence ID" value="KAL3774703.1"/>
    <property type="molecule type" value="Genomic_DNA"/>
</dbReference>
<keyword evidence="10" id="KW-1185">Reference proteome</keyword>
<comment type="caution">
    <text evidence="9">The sequence shown here is derived from an EMBL/GenBank/DDBJ whole genome shotgun (WGS) entry which is preliminary data.</text>
</comment>
<accession>A0ABD3NFN0</accession>
<dbReference type="InterPro" id="IPR013083">
    <property type="entry name" value="Znf_RING/FYVE/PHD"/>
</dbReference>
<dbReference type="SMART" id="SM00184">
    <property type="entry name" value="RING"/>
    <property type="match status" value="1"/>
</dbReference>
<feature type="domain" description="CHY-type" evidence="7">
    <location>
        <begin position="187"/>
        <end position="307"/>
    </location>
</feature>
<evidence type="ECO:0000256" key="1">
    <source>
        <dbReference type="ARBA" id="ARBA00022723"/>
    </source>
</evidence>
<feature type="region of interest" description="Disordered" evidence="5">
    <location>
        <begin position="525"/>
        <end position="554"/>
    </location>
</feature>
<keyword evidence="2 4" id="KW-0863">Zinc-finger</keyword>
<evidence type="ECO:0000259" key="7">
    <source>
        <dbReference type="PROSITE" id="PS51266"/>
    </source>
</evidence>
<evidence type="ECO:0000313" key="9">
    <source>
        <dbReference type="EMBL" id="KAL3774703.1"/>
    </source>
</evidence>
<dbReference type="PROSITE" id="PS50089">
    <property type="entry name" value="ZF_RING_2"/>
    <property type="match status" value="1"/>
</dbReference>
<name>A0ABD3NFN0_9STRA</name>